<dbReference type="AlphaFoldDB" id="A0A061RSX0"/>
<keyword evidence="1" id="KW-0812">Transmembrane</keyword>
<sequence length="38" mass="4402">MPCSYLPISLSTSLLVCPLSLQMLYYVNVSRKLRGLRW</sequence>
<feature type="non-terminal residue" evidence="2">
    <location>
        <position position="38"/>
    </location>
</feature>
<keyword evidence="1" id="KW-1133">Transmembrane helix</keyword>
<organism evidence="2">
    <name type="scientific">Tetraselmis sp. GSL018</name>
    <dbReference type="NCBI Taxonomy" id="582737"/>
    <lineage>
        <taxon>Eukaryota</taxon>
        <taxon>Viridiplantae</taxon>
        <taxon>Chlorophyta</taxon>
        <taxon>core chlorophytes</taxon>
        <taxon>Chlorodendrophyceae</taxon>
        <taxon>Chlorodendrales</taxon>
        <taxon>Chlorodendraceae</taxon>
        <taxon>Tetraselmis</taxon>
    </lineage>
</organism>
<feature type="transmembrane region" description="Helical" evidence="1">
    <location>
        <begin position="6"/>
        <end position="27"/>
    </location>
</feature>
<name>A0A061RSX0_9CHLO</name>
<keyword evidence="1" id="KW-0472">Membrane</keyword>
<evidence type="ECO:0000313" key="2">
    <source>
        <dbReference type="EMBL" id="JAC73869.1"/>
    </source>
</evidence>
<protein>
    <submittedName>
        <fullName evidence="2">Uncharacterized protein</fullName>
    </submittedName>
</protein>
<reference evidence="2" key="1">
    <citation type="submission" date="2014-05" db="EMBL/GenBank/DDBJ databases">
        <title>The transcriptome of the halophilic microalga Tetraselmis sp. GSL018 isolated from the Great Salt Lake, Utah.</title>
        <authorList>
            <person name="Jinkerson R.E."/>
            <person name="D'Adamo S."/>
            <person name="Posewitz M.C."/>
        </authorList>
    </citation>
    <scope>NUCLEOTIDE SEQUENCE</scope>
    <source>
        <strain evidence="2">GSL018</strain>
    </source>
</reference>
<proteinExistence type="predicted"/>
<gene>
    <name evidence="2" type="ORF">TSPGSL018_27576</name>
</gene>
<evidence type="ECO:0000256" key="1">
    <source>
        <dbReference type="SAM" id="Phobius"/>
    </source>
</evidence>
<dbReference type="EMBL" id="GBEZ01011971">
    <property type="protein sequence ID" value="JAC73869.1"/>
    <property type="molecule type" value="Transcribed_RNA"/>
</dbReference>
<accession>A0A061RSX0</accession>